<dbReference type="Proteomes" id="UP001281147">
    <property type="component" value="Unassembled WGS sequence"/>
</dbReference>
<gene>
    <name evidence="1" type="ORF">LTR37_007259</name>
</gene>
<proteinExistence type="predicted"/>
<reference evidence="1" key="1">
    <citation type="submission" date="2023-07" db="EMBL/GenBank/DDBJ databases">
        <title>Black Yeasts Isolated from many extreme environments.</title>
        <authorList>
            <person name="Coleine C."/>
            <person name="Stajich J.E."/>
            <person name="Selbmann L."/>
        </authorList>
    </citation>
    <scope>NUCLEOTIDE SEQUENCE</scope>
    <source>
        <strain evidence="1">CCFEE 5714</strain>
    </source>
</reference>
<name>A0ACC3NE16_9PEZI</name>
<organism evidence="1 2">
    <name type="scientific">Vermiconidia calcicola</name>
    <dbReference type="NCBI Taxonomy" id="1690605"/>
    <lineage>
        <taxon>Eukaryota</taxon>
        <taxon>Fungi</taxon>
        <taxon>Dikarya</taxon>
        <taxon>Ascomycota</taxon>
        <taxon>Pezizomycotina</taxon>
        <taxon>Dothideomycetes</taxon>
        <taxon>Dothideomycetidae</taxon>
        <taxon>Mycosphaerellales</taxon>
        <taxon>Extremaceae</taxon>
        <taxon>Vermiconidia</taxon>
    </lineage>
</organism>
<dbReference type="EMBL" id="JAUTXU010000050">
    <property type="protein sequence ID" value="KAK3715292.1"/>
    <property type="molecule type" value="Genomic_DNA"/>
</dbReference>
<protein>
    <submittedName>
        <fullName evidence="1">Uncharacterized protein</fullName>
    </submittedName>
</protein>
<evidence type="ECO:0000313" key="1">
    <source>
        <dbReference type="EMBL" id="KAK3715292.1"/>
    </source>
</evidence>
<comment type="caution">
    <text evidence="1">The sequence shown here is derived from an EMBL/GenBank/DDBJ whole genome shotgun (WGS) entry which is preliminary data.</text>
</comment>
<accession>A0ACC3NE16</accession>
<keyword evidence="2" id="KW-1185">Reference proteome</keyword>
<sequence>MHLEDTLRYARGPASGNDTSSAPRPYSTQATAPWRMRDDDSPSRPSVEALLNQAPLLRSPYPLSLDVREAPQNRSSQQAQAAVLSPSPADNAQGARSSRNLPQITAPPHRPPSVANRSITPSSTGAVDGDGEEYVGSGMGPSIRNVAEQQAMVANRVRHVQRQTTMPERVRTQATARRQPTGQAATVATVQRRQQASNNYAEGRDRSEADGS</sequence>
<evidence type="ECO:0000313" key="2">
    <source>
        <dbReference type="Proteomes" id="UP001281147"/>
    </source>
</evidence>